<dbReference type="Proteomes" id="UP000188354">
    <property type="component" value="Chromosome LG11"/>
</dbReference>
<dbReference type="Gramene" id="OIW01330">
    <property type="protein sequence ID" value="OIW01330"/>
    <property type="gene ID" value="TanjilG_10491"/>
</dbReference>
<protein>
    <submittedName>
        <fullName evidence="1">Uncharacterized protein</fullName>
    </submittedName>
</protein>
<sequence length="55" mass="6443">MVLMLILSKFDPFEKKVEEVPSTEYDWFSDFHPTISHLCLISYRAKAVRVPGDRV</sequence>
<dbReference type="AlphaFoldDB" id="A0A4P1R502"/>
<keyword evidence="2" id="KW-1185">Reference proteome</keyword>
<evidence type="ECO:0000313" key="2">
    <source>
        <dbReference type="Proteomes" id="UP000188354"/>
    </source>
</evidence>
<gene>
    <name evidence="1" type="ORF">TanjilG_10491</name>
</gene>
<evidence type="ECO:0000313" key="1">
    <source>
        <dbReference type="EMBL" id="OIW01330.1"/>
    </source>
</evidence>
<name>A0A4P1R502_LUPAN</name>
<proteinExistence type="predicted"/>
<reference evidence="1 2" key="1">
    <citation type="journal article" date="2017" name="Plant Biotechnol. J.">
        <title>A comprehensive draft genome sequence for lupin (Lupinus angustifolius), an emerging health food: insights into plant-microbe interactions and legume evolution.</title>
        <authorList>
            <person name="Hane J.K."/>
            <person name="Ming Y."/>
            <person name="Kamphuis L.G."/>
            <person name="Nelson M.N."/>
            <person name="Garg G."/>
            <person name="Atkins C.A."/>
            <person name="Bayer P.E."/>
            <person name="Bravo A."/>
            <person name="Bringans S."/>
            <person name="Cannon S."/>
            <person name="Edwards D."/>
            <person name="Foley R."/>
            <person name="Gao L.L."/>
            <person name="Harrison M.J."/>
            <person name="Huang W."/>
            <person name="Hurgobin B."/>
            <person name="Li S."/>
            <person name="Liu C.W."/>
            <person name="McGrath A."/>
            <person name="Morahan G."/>
            <person name="Murray J."/>
            <person name="Weller J."/>
            <person name="Jian J."/>
            <person name="Singh K.B."/>
        </authorList>
    </citation>
    <scope>NUCLEOTIDE SEQUENCE [LARGE SCALE GENOMIC DNA]</scope>
    <source>
        <strain evidence="2">cv. Tanjil</strain>
        <tissue evidence="1">Whole plant</tissue>
    </source>
</reference>
<dbReference type="EMBL" id="CM007371">
    <property type="protein sequence ID" value="OIW01330.1"/>
    <property type="molecule type" value="Genomic_DNA"/>
</dbReference>
<organism evidence="1 2">
    <name type="scientific">Lupinus angustifolius</name>
    <name type="common">Narrow-leaved blue lupine</name>
    <dbReference type="NCBI Taxonomy" id="3871"/>
    <lineage>
        <taxon>Eukaryota</taxon>
        <taxon>Viridiplantae</taxon>
        <taxon>Streptophyta</taxon>
        <taxon>Embryophyta</taxon>
        <taxon>Tracheophyta</taxon>
        <taxon>Spermatophyta</taxon>
        <taxon>Magnoliopsida</taxon>
        <taxon>eudicotyledons</taxon>
        <taxon>Gunneridae</taxon>
        <taxon>Pentapetalae</taxon>
        <taxon>rosids</taxon>
        <taxon>fabids</taxon>
        <taxon>Fabales</taxon>
        <taxon>Fabaceae</taxon>
        <taxon>Papilionoideae</taxon>
        <taxon>50 kb inversion clade</taxon>
        <taxon>genistoids sensu lato</taxon>
        <taxon>core genistoids</taxon>
        <taxon>Genisteae</taxon>
        <taxon>Lupinus</taxon>
    </lineage>
</organism>
<accession>A0A4P1R502</accession>